<organism evidence="3 4">
    <name type="scientific">Ligilactobacillus ruminis DSM 20403 = NBRC 102161</name>
    <dbReference type="NCBI Taxonomy" id="1423798"/>
    <lineage>
        <taxon>Bacteria</taxon>
        <taxon>Bacillati</taxon>
        <taxon>Bacillota</taxon>
        <taxon>Bacilli</taxon>
        <taxon>Lactobacillales</taxon>
        <taxon>Lactobacillaceae</taxon>
        <taxon>Ligilactobacillus</taxon>
    </lineage>
</organism>
<reference evidence="4" key="1">
    <citation type="submission" date="2016-10" db="EMBL/GenBank/DDBJ databases">
        <authorList>
            <person name="Varghese N."/>
            <person name="Submissions S."/>
        </authorList>
    </citation>
    <scope>NUCLEOTIDE SEQUENCE [LARGE SCALE GENOMIC DNA]</scope>
    <source>
        <strain evidence="4">DSM 20403</strain>
    </source>
</reference>
<gene>
    <name evidence="3" type="ORF">SAMN02910432_00967</name>
</gene>
<evidence type="ECO:0000313" key="3">
    <source>
        <dbReference type="EMBL" id="SFG34250.1"/>
    </source>
</evidence>
<dbReference type="OrthoDB" id="9779910at2"/>
<accession>A0A1I2R1P4</accession>
<dbReference type="InterPro" id="IPR000836">
    <property type="entry name" value="PRTase_dom"/>
</dbReference>
<name>A0A1I2R1P4_9LACO</name>
<dbReference type="SUPFAM" id="SSF53271">
    <property type="entry name" value="PRTase-like"/>
    <property type="match status" value="1"/>
</dbReference>
<dbReference type="Proteomes" id="UP000182635">
    <property type="component" value="Unassembled WGS sequence"/>
</dbReference>
<dbReference type="Pfam" id="PF00156">
    <property type="entry name" value="Pribosyltran"/>
    <property type="match status" value="1"/>
</dbReference>
<evidence type="ECO:0000313" key="4">
    <source>
        <dbReference type="Proteomes" id="UP000182635"/>
    </source>
</evidence>
<dbReference type="PANTHER" id="PTHR47505:SF1">
    <property type="entry name" value="DNA UTILIZATION PROTEIN YHGH"/>
    <property type="match status" value="1"/>
</dbReference>
<dbReference type="InterPro" id="IPR051910">
    <property type="entry name" value="ComF/GntX_DNA_util-trans"/>
</dbReference>
<dbReference type="Gene3D" id="3.40.50.2020">
    <property type="match status" value="1"/>
</dbReference>
<evidence type="ECO:0000256" key="1">
    <source>
        <dbReference type="ARBA" id="ARBA00008007"/>
    </source>
</evidence>
<proteinExistence type="inferred from homology"/>
<sequence length="230" mass="27124">MNECLLCGRRLKQNMTFDFLFSFRPLEQSVVCKACRQKFEKIDFKTSCPGCGRQMSEKTICEDCKRWEKAGYELLFNQALYKYDENMKAYVTRYKFMGDYRYRLIFANEFQEKVAEFQKQGYAIVPIPVDRETFEKTRGFNQVLGWLGKIDCENYLVMRQNKGRLKQSHKDRAMRMKTKQPFEYVGPNNLSDKKILLVDDIYTTGRTLYHAKTLLEDAGAKFVTSVTLAR</sequence>
<dbReference type="AlphaFoldDB" id="A0A1I2R1P4"/>
<dbReference type="CDD" id="cd06223">
    <property type="entry name" value="PRTases_typeI"/>
    <property type="match status" value="1"/>
</dbReference>
<dbReference type="InterPro" id="IPR029057">
    <property type="entry name" value="PRTase-like"/>
</dbReference>
<dbReference type="EMBL" id="FOPI01000013">
    <property type="protein sequence ID" value="SFG34250.1"/>
    <property type="molecule type" value="Genomic_DNA"/>
</dbReference>
<feature type="domain" description="Phosphoribosyltransferase" evidence="2">
    <location>
        <begin position="171"/>
        <end position="229"/>
    </location>
</feature>
<evidence type="ECO:0000259" key="2">
    <source>
        <dbReference type="Pfam" id="PF00156"/>
    </source>
</evidence>
<protein>
    <submittedName>
        <fullName evidence="3">Competence protein ComFC</fullName>
    </submittedName>
</protein>
<dbReference type="PANTHER" id="PTHR47505">
    <property type="entry name" value="DNA UTILIZATION PROTEIN YHGH"/>
    <property type="match status" value="1"/>
</dbReference>
<comment type="similarity">
    <text evidence="1">Belongs to the ComF/GntX family.</text>
</comment>